<accession>A0A9P4LB05</accession>
<name>A0A9P4LB05_9PLEO</name>
<keyword evidence="2" id="KW-0812">Transmembrane</keyword>
<feature type="domain" description="LITAF" evidence="3">
    <location>
        <begin position="1"/>
        <end position="80"/>
    </location>
</feature>
<dbReference type="OrthoDB" id="3784941at2759"/>
<evidence type="ECO:0000313" key="5">
    <source>
        <dbReference type="Proteomes" id="UP000800039"/>
    </source>
</evidence>
<dbReference type="RefSeq" id="XP_040791584.1">
    <property type="nucleotide sequence ID" value="XM_040928097.1"/>
</dbReference>
<reference evidence="4" key="1">
    <citation type="submission" date="2020-01" db="EMBL/GenBank/DDBJ databases">
        <authorList>
            <consortium name="DOE Joint Genome Institute"/>
            <person name="Haridas S."/>
            <person name="Albert R."/>
            <person name="Binder M."/>
            <person name="Bloem J."/>
            <person name="Labutti K."/>
            <person name="Salamov A."/>
            <person name="Andreopoulos B."/>
            <person name="Baker S.E."/>
            <person name="Barry K."/>
            <person name="Bills G."/>
            <person name="Bluhm B.H."/>
            <person name="Cannon C."/>
            <person name="Castanera R."/>
            <person name="Culley D.E."/>
            <person name="Daum C."/>
            <person name="Ezra D."/>
            <person name="Gonzalez J.B."/>
            <person name="Henrissat B."/>
            <person name="Kuo A."/>
            <person name="Liang C."/>
            <person name="Lipzen A."/>
            <person name="Lutzoni F."/>
            <person name="Magnuson J."/>
            <person name="Mondo S."/>
            <person name="Nolan M."/>
            <person name="Ohm R."/>
            <person name="Pangilinan J."/>
            <person name="Park H.-J."/>
            <person name="Ramirez L."/>
            <person name="Alfaro M."/>
            <person name="Sun H."/>
            <person name="Tritt A."/>
            <person name="Yoshinaga Y."/>
            <person name="Zwiers L.-H."/>
            <person name="Turgeon B.G."/>
            <person name="Goodwin S.B."/>
            <person name="Spatafora J.W."/>
            <person name="Crous P.W."/>
            <person name="Grigoriev I.V."/>
        </authorList>
    </citation>
    <scope>NUCLEOTIDE SEQUENCE</scope>
    <source>
        <strain evidence="4">CBS 394.84</strain>
    </source>
</reference>
<dbReference type="Proteomes" id="UP000800039">
    <property type="component" value="Unassembled WGS sequence"/>
</dbReference>
<dbReference type="PROSITE" id="PS51837">
    <property type="entry name" value="LITAF"/>
    <property type="match status" value="1"/>
</dbReference>
<evidence type="ECO:0000256" key="2">
    <source>
        <dbReference type="SAM" id="Phobius"/>
    </source>
</evidence>
<dbReference type="Pfam" id="PF10601">
    <property type="entry name" value="zf-LITAF-like"/>
    <property type="match status" value="1"/>
</dbReference>
<dbReference type="SMART" id="SM00714">
    <property type="entry name" value="LITAF"/>
    <property type="match status" value="1"/>
</dbReference>
<comment type="caution">
    <text evidence="4">The sequence shown here is derived from an EMBL/GenBank/DDBJ whole genome shotgun (WGS) entry which is preliminary data.</text>
</comment>
<evidence type="ECO:0000256" key="1">
    <source>
        <dbReference type="SAM" id="MobiDB-lite"/>
    </source>
</evidence>
<evidence type="ECO:0000259" key="3">
    <source>
        <dbReference type="PROSITE" id="PS51837"/>
    </source>
</evidence>
<evidence type="ECO:0000313" key="4">
    <source>
        <dbReference type="EMBL" id="KAF1849021.1"/>
    </source>
</evidence>
<dbReference type="EMBL" id="ML976615">
    <property type="protein sequence ID" value="KAF1849021.1"/>
    <property type="molecule type" value="Genomic_DNA"/>
</dbReference>
<dbReference type="GeneID" id="63845350"/>
<gene>
    <name evidence="4" type="ORF">K460DRAFT_276264</name>
</gene>
<proteinExistence type="predicted"/>
<protein>
    <recommendedName>
        <fullName evidence="3">LITAF domain-containing protein</fullName>
    </recommendedName>
</protein>
<organism evidence="4 5">
    <name type="scientific">Cucurbitaria berberidis CBS 394.84</name>
    <dbReference type="NCBI Taxonomy" id="1168544"/>
    <lineage>
        <taxon>Eukaryota</taxon>
        <taxon>Fungi</taxon>
        <taxon>Dikarya</taxon>
        <taxon>Ascomycota</taxon>
        <taxon>Pezizomycotina</taxon>
        <taxon>Dothideomycetes</taxon>
        <taxon>Pleosporomycetidae</taxon>
        <taxon>Pleosporales</taxon>
        <taxon>Pleosporineae</taxon>
        <taxon>Cucurbitariaceae</taxon>
        <taxon>Cucurbitaria</taxon>
    </lineage>
</organism>
<dbReference type="InterPro" id="IPR006629">
    <property type="entry name" value="LITAF"/>
</dbReference>
<keyword evidence="2" id="KW-0472">Membrane</keyword>
<keyword evidence="5" id="KW-1185">Reference proteome</keyword>
<feature type="region of interest" description="Disordered" evidence="1">
    <location>
        <begin position="82"/>
        <end position="103"/>
    </location>
</feature>
<keyword evidence="2" id="KW-1133">Transmembrane helix</keyword>
<dbReference type="AlphaFoldDB" id="A0A9P4LB05"/>
<feature type="transmembrane region" description="Helical" evidence="2">
    <location>
        <begin position="38"/>
        <end position="57"/>
    </location>
</feature>
<sequence length="103" mass="11727">MVTPLKRLGEEPAFIDCPHCEKRTKTKVEKVDSSQTSLAAAFCCLCCGVITVFIPFLCHWCADIDHRCYECGKQVAHRPHDGQMQEMLPQEPVQKPSMYIDKK</sequence>